<feature type="domain" description="HepT-like" evidence="1">
    <location>
        <begin position="47"/>
        <end position="154"/>
    </location>
</feature>
<reference evidence="3" key="1">
    <citation type="submission" date="2012-11" db="EMBL/GenBank/DDBJ databases">
        <authorList>
            <person name="Lucero-Rivera Y.E."/>
            <person name="Tovar-Ramirez D."/>
        </authorList>
    </citation>
    <scope>NUCLEOTIDE SEQUENCE [LARGE SCALE GENOMIC DNA]</scope>
    <source>
        <strain evidence="3">Araruama</strain>
    </source>
</reference>
<sequence>MSIQSGIVLIKRELTELEGNVTICLKRRKRWPEFIKIQAEDIIADSIAACLHSAYSGIEKIFKIIAKEVDHHLPDGQRWHRELLELMNSDIPDIRQAVISKETFNHIEELMLFRHAFRNLYVHSIVPKKIIDLCDLLDQFWPGFQSEINQFIQFLEALRE</sequence>
<dbReference type="Pfam" id="PF20797">
    <property type="entry name" value="HepT-like_2"/>
    <property type="match status" value="1"/>
</dbReference>
<gene>
    <name evidence="2" type="ORF">OMM_10866</name>
</gene>
<name>A0A1V1NZS0_9BACT</name>
<proteinExistence type="predicted"/>
<comment type="caution">
    <text evidence="2">The sequence shown here is derived from an EMBL/GenBank/DDBJ whole genome shotgun (WGS) entry which is preliminary data.</text>
</comment>
<accession>A0A1V1NZS0</accession>
<dbReference type="EMBL" id="ATBP01001068">
    <property type="protein sequence ID" value="ETR68112.1"/>
    <property type="molecule type" value="Genomic_DNA"/>
</dbReference>
<evidence type="ECO:0000313" key="3">
    <source>
        <dbReference type="Proteomes" id="UP000189670"/>
    </source>
</evidence>
<dbReference type="InterPro" id="IPR048769">
    <property type="entry name" value="HepT-like_dom"/>
</dbReference>
<protein>
    <recommendedName>
        <fullName evidence="1">HepT-like domain-containing protein</fullName>
    </recommendedName>
</protein>
<dbReference type="Proteomes" id="UP000189670">
    <property type="component" value="Unassembled WGS sequence"/>
</dbReference>
<organism evidence="2 3">
    <name type="scientific">Candidatus Magnetoglobus multicellularis str. Araruama</name>
    <dbReference type="NCBI Taxonomy" id="890399"/>
    <lineage>
        <taxon>Bacteria</taxon>
        <taxon>Pseudomonadati</taxon>
        <taxon>Thermodesulfobacteriota</taxon>
        <taxon>Desulfobacteria</taxon>
        <taxon>Desulfobacterales</taxon>
        <taxon>Desulfobacteraceae</taxon>
        <taxon>Candidatus Magnetoglobus</taxon>
    </lineage>
</organism>
<dbReference type="AlphaFoldDB" id="A0A1V1NZS0"/>
<evidence type="ECO:0000313" key="2">
    <source>
        <dbReference type="EMBL" id="ETR68112.1"/>
    </source>
</evidence>
<evidence type="ECO:0000259" key="1">
    <source>
        <dbReference type="Pfam" id="PF20797"/>
    </source>
</evidence>